<dbReference type="AlphaFoldDB" id="B4FXA5"/>
<organism evidence="1">
    <name type="scientific">Zea mays</name>
    <name type="common">Maize</name>
    <dbReference type="NCBI Taxonomy" id="4577"/>
    <lineage>
        <taxon>Eukaryota</taxon>
        <taxon>Viridiplantae</taxon>
        <taxon>Streptophyta</taxon>
        <taxon>Embryophyta</taxon>
        <taxon>Tracheophyta</taxon>
        <taxon>Spermatophyta</taxon>
        <taxon>Magnoliopsida</taxon>
        <taxon>Liliopsida</taxon>
        <taxon>Poales</taxon>
        <taxon>Poaceae</taxon>
        <taxon>PACMAD clade</taxon>
        <taxon>Panicoideae</taxon>
        <taxon>Andropogonodae</taxon>
        <taxon>Andropogoneae</taxon>
        <taxon>Tripsacinae</taxon>
        <taxon>Zea</taxon>
    </lineage>
</organism>
<dbReference type="EMBL" id="BT041743">
    <property type="protein sequence ID" value="ACF86748.1"/>
    <property type="molecule type" value="mRNA"/>
</dbReference>
<evidence type="ECO:0000313" key="1">
    <source>
        <dbReference type="EMBL" id="ACF86748.1"/>
    </source>
</evidence>
<accession>B4FXA5</accession>
<reference evidence="1" key="1">
    <citation type="journal article" date="2009" name="PLoS Genet.">
        <title>Sequencing, mapping, and analysis of 27,455 maize full-length cDNAs.</title>
        <authorList>
            <person name="Soderlund C."/>
            <person name="Descour A."/>
            <person name="Kudrna D."/>
            <person name="Bomhoff M."/>
            <person name="Boyd L."/>
            <person name="Currie J."/>
            <person name="Angelova A."/>
            <person name="Collura K."/>
            <person name="Wissotski M."/>
            <person name="Ashley E."/>
            <person name="Morrow D."/>
            <person name="Fernandes J."/>
            <person name="Walbot V."/>
            <person name="Yu Y."/>
        </authorList>
    </citation>
    <scope>NUCLEOTIDE SEQUENCE</scope>
    <source>
        <strain evidence="1">B73</strain>
    </source>
</reference>
<name>B4FXA5_MAIZE</name>
<protein>
    <submittedName>
        <fullName evidence="1">Uncharacterized protein</fullName>
    </submittedName>
</protein>
<sequence>MRWSPIVPSLHERAQLMQALGFSAEPQVLREAHLSTLQNRSAHPQAVIHLMRRTTIPLSKALKALL</sequence>
<proteinExistence type="evidence at transcript level"/>